<dbReference type="FunFam" id="3.40.50.1000:FF:000192">
    <property type="entry name" value="CTD small phosphatase-like protein"/>
    <property type="match status" value="1"/>
</dbReference>
<evidence type="ECO:0000256" key="4">
    <source>
        <dbReference type="ARBA" id="ARBA00022801"/>
    </source>
</evidence>
<evidence type="ECO:0000256" key="6">
    <source>
        <dbReference type="ARBA" id="ARBA00022912"/>
    </source>
</evidence>
<keyword evidence="3" id="KW-0479">Metal-binding</keyword>
<dbReference type="GO" id="GO:0046872">
    <property type="term" value="F:metal ion binding"/>
    <property type="evidence" value="ECO:0007669"/>
    <property type="project" value="UniProtKB-KW"/>
</dbReference>
<feature type="compositionally biased region" description="Polar residues" evidence="9">
    <location>
        <begin position="101"/>
        <end position="114"/>
    </location>
</feature>
<comment type="catalytic activity">
    <reaction evidence="7">
        <text>O-phospho-L-seryl-[protein] + H2O = L-seryl-[protein] + phosphate</text>
        <dbReference type="Rhea" id="RHEA:20629"/>
        <dbReference type="Rhea" id="RHEA-COMP:9863"/>
        <dbReference type="Rhea" id="RHEA-COMP:11604"/>
        <dbReference type="ChEBI" id="CHEBI:15377"/>
        <dbReference type="ChEBI" id="CHEBI:29999"/>
        <dbReference type="ChEBI" id="CHEBI:43474"/>
        <dbReference type="ChEBI" id="CHEBI:83421"/>
        <dbReference type="EC" id="3.1.3.16"/>
    </reaction>
</comment>
<dbReference type="CDD" id="cd07521">
    <property type="entry name" value="HAD_FCP1-like"/>
    <property type="match status" value="1"/>
</dbReference>
<comment type="caution">
    <text evidence="11">The sequence shown here is derived from an EMBL/GenBank/DDBJ whole genome shotgun (WGS) entry which is preliminary data.</text>
</comment>
<comment type="cofactor">
    <cofactor evidence="1">
        <name>Mg(2+)</name>
        <dbReference type="ChEBI" id="CHEBI:18420"/>
    </cofactor>
</comment>
<feature type="compositionally biased region" description="Acidic residues" evidence="9">
    <location>
        <begin position="183"/>
        <end position="195"/>
    </location>
</feature>
<dbReference type="InterPro" id="IPR004274">
    <property type="entry name" value="FCP1_dom"/>
</dbReference>
<dbReference type="InterPro" id="IPR036412">
    <property type="entry name" value="HAD-like_sf"/>
</dbReference>
<keyword evidence="4" id="KW-0378">Hydrolase</keyword>
<keyword evidence="6" id="KW-0904">Protein phosphatase</keyword>
<feature type="region of interest" description="Disordered" evidence="9">
    <location>
        <begin position="145"/>
        <end position="233"/>
    </location>
</feature>
<dbReference type="InterPro" id="IPR011948">
    <property type="entry name" value="Dullard_phosphatase"/>
</dbReference>
<reference evidence="11" key="1">
    <citation type="submission" date="2023-03" db="EMBL/GenBank/DDBJ databases">
        <title>Massive genome expansion in bonnet fungi (Mycena s.s.) driven by repeated elements and novel gene families across ecological guilds.</title>
        <authorList>
            <consortium name="Lawrence Berkeley National Laboratory"/>
            <person name="Harder C.B."/>
            <person name="Miyauchi S."/>
            <person name="Viragh M."/>
            <person name="Kuo A."/>
            <person name="Thoen E."/>
            <person name="Andreopoulos B."/>
            <person name="Lu D."/>
            <person name="Skrede I."/>
            <person name="Drula E."/>
            <person name="Henrissat B."/>
            <person name="Morin E."/>
            <person name="Kohler A."/>
            <person name="Barry K."/>
            <person name="LaButti K."/>
            <person name="Morin E."/>
            <person name="Salamov A."/>
            <person name="Lipzen A."/>
            <person name="Mereny Z."/>
            <person name="Hegedus B."/>
            <person name="Baldrian P."/>
            <person name="Stursova M."/>
            <person name="Weitz H."/>
            <person name="Taylor A."/>
            <person name="Grigoriev I.V."/>
            <person name="Nagy L.G."/>
            <person name="Martin F."/>
            <person name="Kauserud H."/>
        </authorList>
    </citation>
    <scope>NUCLEOTIDE SEQUENCE</scope>
    <source>
        <strain evidence="11">CBHHK188m</strain>
    </source>
</reference>
<gene>
    <name evidence="11" type="ORF">DFH07DRAFT_845252</name>
</gene>
<dbReference type="EC" id="3.1.3.16" evidence="2"/>
<dbReference type="AlphaFoldDB" id="A0AAD7I2L7"/>
<evidence type="ECO:0000256" key="1">
    <source>
        <dbReference type="ARBA" id="ARBA00001946"/>
    </source>
</evidence>
<feature type="region of interest" description="Disordered" evidence="9">
    <location>
        <begin position="1"/>
        <end position="57"/>
    </location>
</feature>
<evidence type="ECO:0000259" key="10">
    <source>
        <dbReference type="PROSITE" id="PS50969"/>
    </source>
</evidence>
<evidence type="ECO:0000313" key="11">
    <source>
        <dbReference type="EMBL" id="KAJ7733732.1"/>
    </source>
</evidence>
<comment type="catalytic activity">
    <reaction evidence="8">
        <text>O-phospho-L-threonyl-[protein] + H2O = L-threonyl-[protein] + phosphate</text>
        <dbReference type="Rhea" id="RHEA:47004"/>
        <dbReference type="Rhea" id="RHEA-COMP:11060"/>
        <dbReference type="Rhea" id="RHEA-COMP:11605"/>
        <dbReference type="ChEBI" id="CHEBI:15377"/>
        <dbReference type="ChEBI" id="CHEBI:30013"/>
        <dbReference type="ChEBI" id="CHEBI:43474"/>
        <dbReference type="ChEBI" id="CHEBI:61977"/>
        <dbReference type="EC" id="3.1.3.16"/>
    </reaction>
</comment>
<sequence>MAAAPDDKEQGSLNTILTGNHKRTTFYNRKGNKSSTSQAAVSSSTSHTIVKPSAQRARSKPTFLARVVYRLVPCVGDHSTMADMDEALSGPQMAERRQSEAGPQTANSEASASSKLDAPLLVPPTISIERPPSRADSEIIVLPPPSAHLLPEDETDGLTSGAVQPPGSTGDLIARTHTRDSSEDSDGTSFTDDEGDDRRALDEQAQEERLIKNGGSGIPTGPDGNPKPLLPPIAPEHVGRKCLVLDLDETLVHSSFKPIPQPDFIVPVEIEFHWHHFHVLKRPGVDDFLKKMGEIYEIVVFTASLSKYADPVLDKLDTHQVVAHRLFRENCYSHKGNYVKDLSQLGRPIADTIILDNSPASYIFHPHNAVPVSSWFNDPHDVELTDLIPFLADLTSVPDVRGILDLAI</sequence>
<feature type="compositionally biased region" description="Low complexity" evidence="9">
    <location>
        <begin position="34"/>
        <end position="46"/>
    </location>
</feature>
<name>A0AAD7I2L7_9AGAR</name>
<proteinExistence type="predicted"/>
<feature type="compositionally biased region" description="Basic and acidic residues" evidence="9">
    <location>
        <begin position="1"/>
        <end position="10"/>
    </location>
</feature>
<evidence type="ECO:0000256" key="8">
    <source>
        <dbReference type="ARBA" id="ARBA00048336"/>
    </source>
</evidence>
<dbReference type="Pfam" id="PF03031">
    <property type="entry name" value="NIF"/>
    <property type="match status" value="1"/>
</dbReference>
<keyword evidence="12" id="KW-1185">Reference proteome</keyword>
<accession>A0AAD7I2L7</accession>
<dbReference type="InterPro" id="IPR023214">
    <property type="entry name" value="HAD_sf"/>
</dbReference>
<dbReference type="NCBIfam" id="TIGR02251">
    <property type="entry name" value="HIF-SF_euk"/>
    <property type="match status" value="1"/>
</dbReference>
<organism evidence="11 12">
    <name type="scientific">Mycena maculata</name>
    <dbReference type="NCBI Taxonomy" id="230809"/>
    <lineage>
        <taxon>Eukaryota</taxon>
        <taxon>Fungi</taxon>
        <taxon>Dikarya</taxon>
        <taxon>Basidiomycota</taxon>
        <taxon>Agaricomycotina</taxon>
        <taxon>Agaricomycetes</taxon>
        <taxon>Agaricomycetidae</taxon>
        <taxon>Agaricales</taxon>
        <taxon>Marasmiineae</taxon>
        <taxon>Mycenaceae</taxon>
        <taxon>Mycena</taxon>
    </lineage>
</organism>
<evidence type="ECO:0000313" key="12">
    <source>
        <dbReference type="Proteomes" id="UP001215280"/>
    </source>
</evidence>
<dbReference type="Gene3D" id="3.40.50.1000">
    <property type="entry name" value="HAD superfamily/HAD-like"/>
    <property type="match status" value="1"/>
</dbReference>
<protein>
    <recommendedName>
        <fullName evidence="2">protein-serine/threonine phosphatase</fullName>
        <ecNumber evidence="2">3.1.3.16</ecNumber>
    </recommendedName>
</protein>
<dbReference type="PROSITE" id="PS50969">
    <property type="entry name" value="FCP1"/>
    <property type="match status" value="1"/>
</dbReference>
<dbReference type="InterPro" id="IPR050365">
    <property type="entry name" value="TIM50"/>
</dbReference>
<dbReference type="GO" id="GO:0004722">
    <property type="term" value="F:protein serine/threonine phosphatase activity"/>
    <property type="evidence" value="ECO:0007669"/>
    <property type="project" value="UniProtKB-EC"/>
</dbReference>
<feature type="domain" description="FCP1 homology" evidence="10">
    <location>
        <begin position="236"/>
        <end position="394"/>
    </location>
</feature>
<dbReference type="SMART" id="SM00577">
    <property type="entry name" value="CPDc"/>
    <property type="match status" value="1"/>
</dbReference>
<dbReference type="SUPFAM" id="SSF56784">
    <property type="entry name" value="HAD-like"/>
    <property type="match status" value="1"/>
</dbReference>
<feature type="compositionally biased region" description="Basic and acidic residues" evidence="9">
    <location>
        <begin position="196"/>
        <end position="211"/>
    </location>
</feature>
<feature type="region of interest" description="Disordered" evidence="9">
    <location>
        <begin position="89"/>
        <end position="118"/>
    </location>
</feature>
<keyword evidence="5" id="KW-0460">Magnesium</keyword>
<evidence type="ECO:0000256" key="5">
    <source>
        <dbReference type="ARBA" id="ARBA00022842"/>
    </source>
</evidence>
<evidence type="ECO:0000256" key="7">
    <source>
        <dbReference type="ARBA" id="ARBA00047761"/>
    </source>
</evidence>
<dbReference type="PANTHER" id="PTHR12210">
    <property type="entry name" value="DULLARD PROTEIN PHOSPHATASE"/>
    <property type="match status" value="1"/>
</dbReference>
<evidence type="ECO:0000256" key="3">
    <source>
        <dbReference type="ARBA" id="ARBA00022723"/>
    </source>
</evidence>
<dbReference type="EMBL" id="JARJLG010000166">
    <property type="protein sequence ID" value="KAJ7733732.1"/>
    <property type="molecule type" value="Genomic_DNA"/>
</dbReference>
<evidence type="ECO:0000256" key="9">
    <source>
        <dbReference type="SAM" id="MobiDB-lite"/>
    </source>
</evidence>
<dbReference type="Proteomes" id="UP001215280">
    <property type="component" value="Unassembled WGS sequence"/>
</dbReference>
<evidence type="ECO:0000256" key="2">
    <source>
        <dbReference type="ARBA" id="ARBA00013081"/>
    </source>
</evidence>